<dbReference type="RefSeq" id="WP_311634660.1">
    <property type="nucleotide sequence ID" value="NZ_JAVRFF010000008.1"/>
</dbReference>
<protein>
    <submittedName>
        <fullName evidence="3">MarR family transcriptional regulator</fullName>
    </submittedName>
</protein>
<evidence type="ECO:0000259" key="2">
    <source>
        <dbReference type="PROSITE" id="PS50995"/>
    </source>
</evidence>
<feature type="region of interest" description="Disordered" evidence="1">
    <location>
        <begin position="151"/>
        <end position="176"/>
    </location>
</feature>
<dbReference type="SUPFAM" id="SSF46785">
    <property type="entry name" value="Winged helix' DNA-binding domain"/>
    <property type="match status" value="1"/>
</dbReference>
<feature type="compositionally biased region" description="Basic and acidic residues" evidence="1">
    <location>
        <begin position="162"/>
        <end position="176"/>
    </location>
</feature>
<dbReference type="Pfam" id="PF01047">
    <property type="entry name" value="MarR"/>
    <property type="match status" value="1"/>
</dbReference>
<reference evidence="3" key="1">
    <citation type="submission" date="2024-05" db="EMBL/GenBank/DDBJ databases">
        <title>30 novel species of actinomycetes from the DSMZ collection.</title>
        <authorList>
            <person name="Nouioui I."/>
        </authorList>
    </citation>
    <scope>NUCLEOTIDE SEQUENCE</scope>
    <source>
        <strain evidence="3">DSM 41014</strain>
    </source>
</reference>
<dbReference type="SMART" id="SM00347">
    <property type="entry name" value="HTH_MARR"/>
    <property type="match status" value="1"/>
</dbReference>
<dbReference type="InterPro" id="IPR039422">
    <property type="entry name" value="MarR/SlyA-like"/>
</dbReference>
<dbReference type="PANTHER" id="PTHR33164">
    <property type="entry name" value="TRANSCRIPTIONAL REGULATOR, MARR FAMILY"/>
    <property type="match status" value="1"/>
</dbReference>
<dbReference type="InterPro" id="IPR000835">
    <property type="entry name" value="HTH_MarR-typ"/>
</dbReference>
<dbReference type="InterPro" id="IPR036388">
    <property type="entry name" value="WH-like_DNA-bd_sf"/>
</dbReference>
<comment type="caution">
    <text evidence="3">The sequence shown here is derived from an EMBL/GenBank/DDBJ whole genome shotgun (WGS) entry which is preliminary data.</text>
</comment>
<feature type="domain" description="HTH marR-type" evidence="2">
    <location>
        <begin position="17"/>
        <end position="149"/>
    </location>
</feature>
<accession>A0ABU2UGD4</accession>
<dbReference type="InterPro" id="IPR036390">
    <property type="entry name" value="WH_DNA-bd_sf"/>
</dbReference>
<organism evidence="3 4">
    <name type="scientific">Streptomyces hintoniae</name>
    <dbReference type="NCBI Taxonomy" id="3075521"/>
    <lineage>
        <taxon>Bacteria</taxon>
        <taxon>Bacillati</taxon>
        <taxon>Actinomycetota</taxon>
        <taxon>Actinomycetes</taxon>
        <taxon>Kitasatosporales</taxon>
        <taxon>Streptomycetaceae</taxon>
        <taxon>Streptomyces</taxon>
    </lineage>
</organism>
<sequence>MDSEGPGAEARRRRRATVEVGQGLRALSAELTLLNRRVGARLGLRDIDLDCLDLINAHGPLAPTALAQRAGLHAATTTGILDRLERAGWISRERDPADRRAYLIHALRDRNAELLALFAGMNSSVQRICADYDEDQLALLADFLRRTAEAGREAAGELTGPQRDRPAPASPRDSET</sequence>
<dbReference type="PROSITE" id="PS50995">
    <property type="entry name" value="HTH_MARR_2"/>
    <property type="match status" value="1"/>
</dbReference>
<keyword evidence="4" id="KW-1185">Reference proteome</keyword>
<evidence type="ECO:0000313" key="3">
    <source>
        <dbReference type="EMBL" id="MDT0472292.1"/>
    </source>
</evidence>
<dbReference type="Proteomes" id="UP001180489">
    <property type="component" value="Unassembled WGS sequence"/>
</dbReference>
<dbReference type="Gene3D" id="1.10.10.10">
    <property type="entry name" value="Winged helix-like DNA-binding domain superfamily/Winged helix DNA-binding domain"/>
    <property type="match status" value="1"/>
</dbReference>
<proteinExistence type="predicted"/>
<evidence type="ECO:0000256" key="1">
    <source>
        <dbReference type="SAM" id="MobiDB-lite"/>
    </source>
</evidence>
<name>A0ABU2UGD4_9ACTN</name>
<evidence type="ECO:0000313" key="4">
    <source>
        <dbReference type="Proteomes" id="UP001180489"/>
    </source>
</evidence>
<dbReference type="PANTHER" id="PTHR33164:SF106">
    <property type="entry name" value="TRANSCRIPTIONAL REGULATORY PROTEIN"/>
    <property type="match status" value="1"/>
</dbReference>
<dbReference type="EMBL" id="JAVRFF010000008">
    <property type="protein sequence ID" value="MDT0472292.1"/>
    <property type="molecule type" value="Genomic_DNA"/>
</dbReference>
<gene>
    <name evidence="3" type="ORF">RM863_09145</name>
</gene>